<proteinExistence type="predicted"/>
<dbReference type="Proteomes" id="UP000324222">
    <property type="component" value="Unassembled WGS sequence"/>
</dbReference>
<name>A0A5B7HWW6_PORTR</name>
<accession>A0A5B7HWW6</accession>
<gene>
    <name evidence="1" type="ORF">E2C01_068589</name>
</gene>
<keyword evidence="2" id="KW-1185">Reference proteome</keyword>
<comment type="caution">
    <text evidence="1">The sequence shown here is derived from an EMBL/GenBank/DDBJ whole genome shotgun (WGS) entry which is preliminary data.</text>
</comment>
<sequence>MHSRPSSVASTTSGKCGHLIQAAVAEAAHPRLSFSVSSRTCITSPRVKDEAEEERIETYIDSRRR</sequence>
<organism evidence="1 2">
    <name type="scientific">Portunus trituberculatus</name>
    <name type="common">Swimming crab</name>
    <name type="synonym">Neptunus trituberculatus</name>
    <dbReference type="NCBI Taxonomy" id="210409"/>
    <lineage>
        <taxon>Eukaryota</taxon>
        <taxon>Metazoa</taxon>
        <taxon>Ecdysozoa</taxon>
        <taxon>Arthropoda</taxon>
        <taxon>Crustacea</taxon>
        <taxon>Multicrustacea</taxon>
        <taxon>Malacostraca</taxon>
        <taxon>Eumalacostraca</taxon>
        <taxon>Eucarida</taxon>
        <taxon>Decapoda</taxon>
        <taxon>Pleocyemata</taxon>
        <taxon>Brachyura</taxon>
        <taxon>Eubrachyura</taxon>
        <taxon>Portunoidea</taxon>
        <taxon>Portunidae</taxon>
        <taxon>Portuninae</taxon>
        <taxon>Portunus</taxon>
    </lineage>
</organism>
<dbReference type="AlphaFoldDB" id="A0A5B7HWW6"/>
<protein>
    <submittedName>
        <fullName evidence="1">Uncharacterized protein</fullName>
    </submittedName>
</protein>
<dbReference type="EMBL" id="VSRR010038515">
    <property type="protein sequence ID" value="MPC74236.1"/>
    <property type="molecule type" value="Genomic_DNA"/>
</dbReference>
<reference evidence="1 2" key="1">
    <citation type="submission" date="2019-05" db="EMBL/GenBank/DDBJ databases">
        <title>Another draft genome of Portunus trituberculatus and its Hox gene families provides insights of decapod evolution.</title>
        <authorList>
            <person name="Jeong J.-H."/>
            <person name="Song I."/>
            <person name="Kim S."/>
            <person name="Choi T."/>
            <person name="Kim D."/>
            <person name="Ryu S."/>
            <person name="Kim W."/>
        </authorList>
    </citation>
    <scope>NUCLEOTIDE SEQUENCE [LARGE SCALE GENOMIC DNA]</scope>
    <source>
        <tissue evidence="1">Muscle</tissue>
    </source>
</reference>
<evidence type="ECO:0000313" key="1">
    <source>
        <dbReference type="EMBL" id="MPC74236.1"/>
    </source>
</evidence>
<evidence type="ECO:0000313" key="2">
    <source>
        <dbReference type="Proteomes" id="UP000324222"/>
    </source>
</evidence>